<reference evidence="1" key="1">
    <citation type="submission" date="2022-11" db="EMBL/GenBank/DDBJ databases">
        <authorList>
            <person name="Petersen C."/>
        </authorList>
    </citation>
    <scope>NUCLEOTIDE SEQUENCE</scope>
    <source>
        <strain evidence="1">IBT 29864</strain>
    </source>
</reference>
<comment type="caution">
    <text evidence="1">The sequence shown here is derived from an EMBL/GenBank/DDBJ whole genome shotgun (WGS) entry which is preliminary data.</text>
</comment>
<dbReference type="PANTHER" id="PTHR40128:SF1">
    <property type="entry name" value="PHYTANOYL-COA HYDROXYLASE"/>
    <property type="match status" value="1"/>
</dbReference>
<dbReference type="GeneID" id="81440704"/>
<dbReference type="InterPro" id="IPR008775">
    <property type="entry name" value="Phytyl_CoA_dOase-like"/>
</dbReference>
<sequence length="350" mass="39676">MAAAVVHPQFSVTSDQNQLHGLGMKAGNGDPLPDIGLLKPSTMDLPMDELRKRYNEDGYLWMKGILDKEKVMDMREQYFRFMTENGDTRILAEGTNPRNGIFSGEDWRNFLLPGALRVFNGLSDEGVFVDKVFKAHVADFYQKFKANAEEPLRDFVGELRQFQDPMLLKRTLLRCNVPGGETTPVHYDQIFLRAGPPTSITAWIPLGDCPLVGGGLMYLENSVTIGEKFEADFSEKSKSLTDEERISAFNKNMMAGGFLDRNAANFGKYWGRRWLVAHYEAGDVVFHNPFKIHASCRNESPEGIIRLSTDLRFVDQAKPFDERWLYEAYQDSDPNVASRQPQVAGRNGRM</sequence>
<dbReference type="Gene3D" id="2.60.120.620">
    <property type="entry name" value="q2cbj1_9rhob like domain"/>
    <property type="match status" value="1"/>
</dbReference>
<dbReference type="OrthoDB" id="2328924at2759"/>
<organism evidence="1 2">
    <name type="scientific">Penicillium cataractarum</name>
    <dbReference type="NCBI Taxonomy" id="2100454"/>
    <lineage>
        <taxon>Eukaryota</taxon>
        <taxon>Fungi</taxon>
        <taxon>Dikarya</taxon>
        <taxon>Ascomycota</taxon>
        <taxon>Pezizomycotina</taxon>
        <taxon>Eurotiomycetes</taxon>
        <taxon>Eurotiomycetidae</taxon>
        <taxon>Eurotiales</taxon>
        <taxon>Aspergillaceae</taxon>
        <taxon>Penicillium</taxon>
    </lineage>
</organism>
<dbReference type="AlphaFoldDB" id="A0A9W9V771"/>
<reference evidence="1" key="2">
    <citation type="journal article" date="2023" name="IMA Fungus">
        <title>Comparative genomic study of the Penicillium genus elucidates a diverse pangenome and 15 lateral gene transfer events.</title>
        <authorList>
            <person name="Petersen C."/>
            <person name="Sorensen T."/>
            <person name="Nielsen M.R."/>
            <person name="Sondergaard T.E."/>
            <person name="Sorensen J.L."/>
            <person name="Fitzpatrick D.A."/>
            <person name="Frisvad J.C."/>
            <person name="Nielsen K.L."/>
        </authorList>
    </citation>
    <scope>NUCLEOTIDE SEQUENCE</scope>
    <source>
        <strain evidence="1">IBT 29864</strain>
    </source>
</reference>
<keyword evidence="2" id="KW-1185">Reference proteome</keyword>
<dbReference type="RefSeq" id="XP_056553588.1">
    <property type="nucleotide sequence ID" value="XM_056701525.1"/>
</dbReference>
<protein>
    <submittedName>
        <fullName evidence="1">Uncharacterized protein</fullName>
    </submittedName>
</protein>
<dbReference type="EMBL" id="JAPZBS010000007">
    <property type="protein sequence ID" value="KAJ5368846.1"/>
    <property type="molecule type" value="Genomic_DNA"/>
</dbReference>
<dbReference type="Pfam" id="PF05721">
    <property type="entry name" value="PhyH"/>
    <property type="match status" value="1"/>
</dbReference>
<evidence type="ECO:0000313" key="2">
    <source>
        <dbReference type="Proteomes" id="UP001147782"/>
    </source>
</evidence>
<dbReference type="Proteomes" id="UP001147782">
    <property type="component" value="Unassembled WGS sequence"/>
</dbReference>
<accession>A0A9W9V771</accession>
<gene>
    <name evidence="1" type="ORF">N7496_008606</name>
</gene>
<proteinExistence type="predicted"/>
<evidence type="ECO:0000313" key="1">
    <source>
        <dbReference type="EMBL" id="KAJ5368846.1"/>
    </source>
</evidence>
<name>A0A9W9V771_9EURO</name>
<dbReference type="PANTHER" id="PTHR40128">
    <property type="entry name" value="EXPRESSED PROTEIN"/>
    <property type="match status" value="1"/>
</dbReference>
<dbReference type="SUPFAM" id="SSF51197">
    <property type="entry name" value="Clavaminate synthase-like"/>
    <property type="match status" value="1"/>
</dbReference>